<feature type="chain" id="PRO_5046600605" evidence="1">
    <location>
        <begin position="21"/>
        <end position="190"/>
    </location>
</feature>
<gene>
    <name evidence="3" type="ORF">HNV10_10780</name>
</gene>
<evidence type="ECO:0000259" key="2">
    <source>
        <dbReference type="Pfam" id="PF06439"/>
    </source>
</evidence>
<proteinExistence type="predicted"/>
<sequence>MKKINKISAVILVIFSLVFSCNHSEKLFQENSNTWKSYGDNCWHFSENELIGEVKNQESYLITKQRFKDFDLNLEFKPDNSINTGVFIRCINEDVNPKNCYELNIWDLHPDQTNRTGAIVARVNPRVVVSTINKWNTYRIKAVNSHIQVWINDTLTIDTIDNALREGYIGLQAKATGKVSFRNINIQTID</sequence>
<dbReference type="PROSITE" id="PS51257">
    <property type="entry name" value="PROKAR_LIPOPROTEIN"/>
    <property type="match status" value="1"/>
</dbReference>
<dbReference type="Pfam" id="PF06439">
    <property type="entry name" value="3keto-disac_hyd"/>
    <property type="match status" value="1"/>
</dbReference>
<evidence type="ECO:0000313" key="4">
    <source>
        <dbReference type="Proteomes" id="UP000805085"/>
    </source>
</evidence>
<dbReference type="Gene3D" id="2.60.120.560">
    <property type="entry name" value="Exo-inulinase, domain 1"/>
    <property type="match status" value="1"/>
</dbReference>
<feature type="domain" description="3-keto-alpha-glucoside-1,2-lyase/3-keto-2-hydroxy-glucal hydratase" evidence="2">
    <location>
        <begin position="26"/>
        <end position="186"/>
    </location>
</feature>
<evidence type="ECO:0000313" key="3">
    <source>
        <dbReference type="EMBL" id="NRD23729.1"/>
    </source>
</evidence>
<evidence type="ECO:0000256" key="1">
    <source>
        <dbReference type="SAM" id="SignalP"/>
    </source>
</evidence>
<reference evidence="3 4" key="1">
    <citation type="journal article" date="2015" name="Int. J. Syst. Evol. Microbiol.">
        <title>Winogradskyella litoriviva sp. nov., isolated from coastal seawater.</title>
        <authorList>
            <person name="Nedashkovskaya O.I."/>
            <person name="Kukhlevskiy A.D."/>
            <person name="Zhukova N.V."/>
            <person name="Kim S.J."/>
            <person name="Rhee S.K."/>
            <person name="Mikhailov V.V."/>
        </authorList>
    </citation>
    <scope>NUCLEOTIDE SEQUENCE [LARGE SCALE GENOMIC DNA]</scope>
    <source>
        <strain evidence="3 4">KMM6491</strain>
    </source>
</reference>
<protein>
    <submittedName>
        <fullName evidence="3">DUF1080 domain-containing protein</fullName>
    </submittedName>
</protein>
<keyword evidence="4" id="KW-1185">Reference proteome</keyword>
<feature type="signal peptide" evidence="1">
    <location>
        <begin position="1"/>
        <end position="20"/>
    </location>
</feature>
<organism evidence="3 4">
    <name type="scientific">Winogradskyella litoriviva</name>
    <dbReference type="NCBI Taxonomy" id="1220182"/>
    <lineage>
        <taxon>Bacteria</taxon>
        <taxon>Pseudomonadati</taxon>
        <taxon>Bacteroidota</taxon>
        <taxon>Flavobacteriia</taxon>
        <taxon>Flavobacteriales</taxon>
        <taxon>Flavobacteriaceae</taxon>
        <taxon>Winogradskyella</taxon>
    </lineage>
</organism>
<name>A0ABX2E5F9_9FLAO</name>
<dbReference type="InterPro" id="IPR010496">
    <property type="entry name" value="AL/BT2_dom"/>
</dbReference>
<dbReference type="RefSeq" id="WP_173301357.1">
    <property type="nucleotide sequence ID" value="NZ_JABRWQ010000004.1"/>
</dbReference>
<comment type="caution">
    <text evidence="3">The sequence shown here is derived from an EMBL/GenBank/DDBJ whole genome shotgun (WGS) entry which is preliminary data.</text>
</comment>
<accession>A0ABX2E5F9</accession>
<dbReference type="EMBL" id="JABRWQ010000004">
    <property type="protein sequence ID" value="NRD23729.1"/>
    <property type="molecule type" value="Genomic_DNA"/>
</dbReference>
<dbReference type="Proteomes" id="UP000805085">
    <property type="component" value="Unassembled WGS sequence"/>
</dbReference>
<keyword evidence="1" id="KW-0732">Signal</keyword>